<accession>X1A8Q1</accession>
<dbReference type="AlphaFoldDB" id="X1A8Q1"/>
<proteinExistence type="predicted"/>
<organism evidence="1">
    <name type="scientific">marine sediment metagenome</name>
    <dbReference type="NCBI Taxonomy" id="412755"/>
    <lineage>
        <taxon>unclassified sequences</taxon>
        <taxon>metagenomes</taxon>
        <taxon>ecological metagenomes</taxon>
    </lineage>
</organism>
<dbReference type="EMBL" id="BART01009614">
    <property type="protein sequence ID" value="GAG78720.1"/>
    <property type="molecule type" value="Genomic_DNA"/>
</dbReference>
<sequence>MDGVSSGFRPEVAHQLTGTIILSLGDLKDTVETMKIFIAGPLFSSEVGFKPEVLTGSFESTAIQTLKQGVGVKRGF</sequence>
<gene>
    <name evidence="1" type="ORF">S01H4_21257</name>
</gene>
<protein>
    <submittedName>
        <fullName evidence="1">Uncharacterized protein</fullName>
    </submittedName>
</protein>
<comment type="caution">
    <text evidence="1">The sequence shown here is derived from an EMBL/GenBank/DDBJ whole genome shotgun (WGS) entry which is preliminary data.</text>
</comment>
<name>X1A8Q1_9ZZZZ</name>
<evidence type="ECO:0000313" key="1">
    <source>
        <dbReference type="EMBL" id="GAG78720.1"/>
    </source>
</evidence>
<reference evidence="1" key="1">
    <citation type="journal article" date="2014" name="Front. Microbiol.">
        <title>High frequency of phylogenetically diverse reductive dehalogenase-homologous genes in deep subseafloor sedimentary metagenomes.</title>
        <authorList>
            <person name="Kawai M."/>
            <person name="Futagami T."/>
            <person name="Toyoda A."/>
            <person name="Takaki Y."/>
            <person name="Nishi S."/>
            <person name="Hori S."/>
            <person name="Arai W."/>
            <person name="Tsubouchi T."/>
            <person name="Morono Y."/>
            <person name="Uchiyama I."/>
            <person name="Ito T."/>
            <person name="Fujiyama A."/>
            <person name="Inagaki F."/>
            <person name="Takami H."/>
        </authorList>
    </citation>
    <scope>NUCLEOTIDE SEQUENCE</scope>
    <source>
        <strain evidence="1">Expedition CK06-06</strain>
    </source>
</reference>